<organism evidence="2 3">
    <name type="scientific">Desulfocurvibacter africanus subsp. africanus str. Walvis Bay</name>
    <dbReference type="NCBI Taxonomy" id="690850"/>
    <lineage>
        <taxon>Bacteria</taxon>
        <taxon>Pseudomonadati</taxon>
        <taxon>Thermodesulfobacteriota</taxon>
        <taxon>Desulfovibrionia</taxon>
        <taxon>Desulfovibrionales</taxon>
        <taxon>Desulfovibrionaceae</taxon>
        <taxon>Desulfocurvibacter</taxon>
    </lineage>
</organism>
<dbReference type="SUPFAM" id="SSF88659">
    <property type="entry name" value="Sigma3 and sigma4 domains of RNA polymerase sigma factors"/>
    <property type="match status" value="1"/>
</dbReference>
<evidence type="ECO:0000313" key="3">
    <source>
        <dbReference type="Proteomes" id="UP000007844"/>
    </source>
</evidence>
<dbReference type="Gene3D" id="1.10.10.10">
    <property type="entry name" value="Winged helix-like DNA-binding domain superfamily/Winged helix DNA-binding domain"/>
    <property type="match status" value="1"/>
</dbReference>
<dbReference type="InterPro" id="IPR036388">
    <property type="entry name" value="WH-like_DNA-bd_sf"/>
</dbReference>
<keyword evidence="3" id="KW-1185">Reference proteome</keyword>
<feature type="domain" description="HTH luxR-type" evidence="1">
    <location>
        <begin position="27"/>
        <end position="54"/>
    </location>
</feature>
<dbReference type="EMBL" id="CP003221">
    <property type="protein sequence ID" value="EGJ48771.1"/>
    <property type="molecule type" value="Genomic_DNA"/>
</dbReference>
<name>F3YVN5_DESAF</name>
<dbReference type="InterPro" id="IPR013249">
    <property type="entry name" value="RNA_pol_sigma70_r4_t2"/>
</dbReference>
<sequence>MSKNKYARKSRMSEDEFKKLVNLFALDMDAASIAEALGFSRNTVNAYLHRIRRRIAEHSMQFSLELQTLGERFFVLRQAGRRHEPAGPVVIYGAIQRNRTIYVDVHAERLREALDTIFSGRMYVEGTLDPMTGERFSTYVDLDFGEEGVFEPKQGFVVQRHSPAEELPRFLLFTRSRIHRLRGIRAEVFPLHLKETEFRFNFSGVSIYSMLMRLFTERRLE</sequence>
<dbReference type="InterPro" id="IPR013324">
    <property type="entry name" value="RNA_pol_sigma_r3/r4-like"/>
</dbReference>
<reference evidence="2 3" key="1">
    <citation type="journal article" date="2011" name="J. Bacteriol.">
        <title>Genome sequence of the mercury-methylating and pleomorphic Desulfovibrio africanus Strain Walvis Bay.</title>
        <authorList>
            <person name="Brown S.D."/>
            <person name="Wall J.D."/>
            <person name="Kucken A.M."/>
            <person name="Gilmour C.C."/>
            <person name="Podar M."/>
            <person name="Brandt C.C."/>
            <person name="Teshima H."/>
            <person name="Detter J.C."/>
            <person name="Han C.S."/>
            <person name="Land M.L."/>
            <person name="Lucas S."/>
            <person name="Han J."/>
            <person name="Pennacchio L."/>
            <person name="Nolan M."/>
            <person name="Pitluck S."/>
            <person name="Woyke T."/>
            <person name="Goodwin L."/>
            <person name="Palumbo A.V."/>
            <person name="Elias D.A."/>
        </authorList>
    </citation>
    <scope>NUCLEOTIDE SEQUENCE [LARGE SCALE GENOMIC DNA]</scope>
    <source>
        <strain evidence="2 3">Walvis Bay</strain>
    </source>
</reference>
<dbReference type="PROSITE" id="PS00622">
    <property type="entry name" value="HTH_LUXR_1"/>
    <property type="match status" value="1"/>
</dbReference>
<evidence type="ECO:0000259" key="1">
    <source>
        <dbReference type="PROSITE" id="PS00622"/>
    </source>
</evidence>
<dbReference type="GO" id="GO:0006352">
    <property type="term" value="P:DNA-templated transcription initiation"/>
    <property type="evidence" value="ECO:0007669"/>
    <property type="project" value="InterPro"/>
</dbReference>
<proteinExistence type="predicted"/>
<accession>F3YVN5</accession>
<dbReference type="Pfam" id="PF08281">
    <property type="entry name" value="Sigma70_r4_2"/>
    <property type="match status" value="1"/>
</dbReference>
<protein>
    <submittedName>
        <fullName evidence="2">Sigma-70 region 4 type 2</fullName>
    </submittedName>
</protein>
<dbReference type="HOGENOM" id="CLU_044348_11_0_7"/>
<dbReference type="eggNOG" id="COG2771">
    <property type="taxonomic scope" value="Bacteria"/>
</dbReference>
<dbReference type="AlphaFoldDB" id="F3YVN5"/>
<dbReference type="KEGG" id="daf:Desaf_0416"/>
<dbReference type="Proteomes" id="UP000007844">
    <property type="component" value="Chromosome"/>
</dbReference>
<dbReference type="RefSeq" id="WP_014258619.1">
    <property type="nucleotide sequence ID" value="NC_016629.1"/>
</dbReference>
<gene>
    <name evidence="2" type="ORF">Desaf_0416</name>
</gene>
<dbReference type="InterPro" id="IPR000792">
    <property type="entry name" value="Tscrpt_reg_LuxR_C"/>
</dbReference>
<evidence type="ECO:0000313" key="2">
    <source>
        <dbReference type="EMBL" id="EGJ48771.1"/>
    </source>
</evidence>
<dbReference type="GO" id="GO:0003677">
    <property type="term" value="F:DNA binding"/>
    <property type="evidence" value="ECO:0007669"/>
    <property type="project" value="InterPro"/>
</dbReference>
<dbReference type="GO" id="GO:0016987">
    <property type="term" value="F:sigma factor activity"/>
    <property type="evidence" value="ECO:0007669"/>
    <property type="project" value="InterPro"/>
</dbReference>